<protein>
    <recommendedName>
        <fullName evidence="3">Lipoprotein</fullName>
    </recommendedName>
</protein>
<accession>A0A7Z8YD09</accession>
<evidence type="ECO:0008006" key="3">
    <source>
        <dbReference type="Google" id="ProtNLM"/>
    </source>
</evidence>
<dbReference type="Proteomes" id="UP000276733">
    <property type="component" value="Unassembled WGS sequence"/>
</dbReference>
<comment type="caution">
    <text evidence="1">The sequence shown here is derived from an EMBL/GenBank/DDBJ whole genome shotgun (WGS) entry which is preliminary data.</text>
</comment>
<reference evidence="1 2" key="1">
    <citation type="submission" date="2018-11" db="EMBL/GenBank/DDBJ databases">
        <authorList>
            <consortium name="Pathogen Informatics"/>
        </authorList>
    </citation>
    <scope>NUCLEOTIDE SEQUENCE [LARGE SCALE GENOMIC DNA]</scope>
    <source>
        <strain evidence="1 2">NCTC11458</strain>
    </source>
</reference>
<sequence length="211" mass="24781">MKEKILFLTVTFLCLFISCSKTQNNDNENNKNEIKDFRTEFIENKSSEEILNDFNEASFEVKQKLWIEKMDHLLKQDFNSDIKKNIKIIKDFIEDFGDKDKYQRFNEATIKLAESIPYEDFYLMFESLNDYNYSGNFIGKNKVSENFIDDIAKLKTSYYIGGYSDSNMATARLGCNCRWCLSELYMEPTENCTESSWGCGFLFLQSCNKRG</sequence>
<dbReference type="AlphaFoldDB" id="A0A7Z8YD09"/>
<name>A0A7Z8YD09_CAPOC</name>
<evidence type="ECO:0000313" key="1">
    <source>
        <dbReference type="EMBL" id="VDG81676.1"/>
    </source>
</evidence>
<gene>
    <name evidence="1" type="ORF">NCTC11458_00969</name>
</gene>
<dbReference type="EMBL" id="UYIQ01000001">
    <property type="protein sequence ID" value="VDG81676.1"/>
    <property type="molecule type" value="Genomic_DNA"/>
</dbReference>
<proteinExistence type="predicted"/>
<evidence type="ECO:0000313" key="2">
    <source>
        <dbReference type="Proteomes" id="UP000276733"/>
    </source>
</evidence>
<dbReference type="PROSITE" id="PS51257">
    <property type="entry name" value="PROKAR_LIPOPROTEIN"/>
    <property type="match status" value="1"/>
</dbReference>
<organism evidence="1 2">
    <name type="scientific">Capnocytophaga ochracea</name>
    <dbReference type="NCBI Taxonomy" id="1018"/>
    <lineage>
        <taxon>Bacteria</taxon>
        <taxon>Pseudomonadati</taxon>
        <taxon>Bacteroidota</taxon>
        <taxon>Flavobacteriia</taxon>
        <taxon>Flavobacteriales</taxon>
        <taxon>Flavobacteriaceae</taxon>
        <taxon>Capnocytophaga</taxon>
    </lineage>
</organism>
<dbReference type="RefSeq" id="WP_181831318.1">
    <property type="nucleotide sequence ID" value="NZ_UYIQ01000001.1"/>
</dbReference>
<dbReference type="NCBIfam" id="NF033852">
    <property type="entry name" value="fulvocin_rel"/>
    <property type="match status" value="1"/>
</dbReference>